<dbReference type="EMBL" id="KZ819326">
    <property type="protein sequence ID" value="PWN20949.1"/>
    <property type="molecule type" value="Genomic_DNA"/>
</dbReference>
<dbReference type="PANTHER" id="PTHR12045:SF3">
    <property type="entry name" value="INACTIVE ALLANTOICASE-RELATED"/>
    <property type="match status" value="1"/>
</dbReference>
<dbReference type="InterPro" id="IPR015908">
    <property type="entry name" value="Allantoicase_dom"/>
</dbReference>
<dbReference type="Pfam" id="PF04115">
    <property type="entry name" value="Ureidogly_lyase"/>
    <property type="match status" value="1"/>
</dbReference>
<dbReference type="SUPFAM" id="SSF49785">
    <property type="entry name" value="Galactose-binding domain-like"/>
    <property type="match status" value="2"/>
</dbReference>
<dbReference type="InterPro" id="IPR005164">
    <property type="entry name" value="Allantoicase"/>
</dbReference>
<evidence type="ECO:0000256" key="4">
    <source>
        <dbReference type="ARBA" id="ARBA00022801"/>
    </source>
</evidence>
<evidence type="ECO:0000313" key="9">
    <source>
        <dbReference type="Proteomes" id="UP000245942"/>
    </source>
</evidence>
<name>A0A316U6T5_9BASI</name>
<dbReference type="NCBIfam" id="TIGR02961">
    <property type="entry name" value="allantoicase"/>
    <property type="match status" value="1"/>
</dbReference>
<dbReference type="InterPro" id="IPR047233">
    <property type="entry name" value="UAH_cupin"/>
</dbReference>
<evidence type="ECO:0000256" key="1">
    <source>
        <dbReference type="ARBA" id="ARBA00009242"/>
    </source>
</evidence>
<dbReference type="InterPro" id="IPR007247">
    <property type="entry name" value="Ureidogly_lyase"/>
</dbReference>
<dbReference type="GO" id="GO:0004037">
    <property type="term" value="F:allantoicase activity"/>
    <property type="evidence" value="ECO:0007669"/>
    <property type="project" value="InterPro"/>
</dbReference>
<dbReference type="Gene3D" id="2.60.120.480">
    <property type="entry name" value="Ureidoglycolate hydrolase"/>
    <property type="match status" value="1"/>
</dbReference>
<keyword evidence="4" id="KW-0378">Hydrolase</keyword>
<dbReference type="Proteomes" id="UP000245942">
    <property type="component" value="Unassembled WGS sequence"/>
</dbReference>
<gene>
    <name evidence="8" type="ORF">BCV69DRAFT_282458</name>
</gene>
<dbReference type="FunFam" id="2.60.120.260:FF:000059">
    <property type="entry name" value="Probable allantoicase"/>
    <property type="match status" value="1"/>
</dbReference>
<comment type="subunit">
    <text evidence="2">Homodimer.</text>
</comment>
<feature type="domain" description="Allantoicase" evidence="7">
    <location>
        <begin position="26"/>
        <end position="180"/>
    </location>
</feature>
<dbReference type="OrthoDB" id="10266039at2759"/>
<evidence type="ECO:0000259" key="7">
    <source>
        <dbReference type="Pfam" id="PF03561"/>
    </source>
</evidence>
<dbReference type="GO" id="GO:0000256">
    <property type="term" value="P:allantoin catabolic process"/>
    <property type="evidence" value="ECO:0007669"/>
    <property type="project" value="InterPro"/>
</dbReference>
<proteinExistence type="inferred from homology"/>
<dbReference type="STRING" id="1684307.A0A316U6T5"/>
<dbReference type="GO" id="GO:0050385">
    <property type="term" value="F:ureidoglycolate lyase activity"/>
    <property type="evidence" value="ECO:0007669"/>
    <property type="project" value="UniProtKB-EC"/>
</dbReference>
<dbReference type="RefSeq" id="XP_025348109.1">
    <property type="nucleotide sequence ID" value="XM_025492370.1"/>
</dbReference>
<evidence type="ECO:0000256" key="3">
    <source>
        <dbReference type="ARBA" id="ARBA00022631"/>
    </source>
</evidence>
<organism evidence="8 9">
    <name type="scientific">Pseudomicrostroma glucosiphilum</name>
    <dbReference type="NCBI Taxonomy" id="1684307"/>
    <lineage>
        <taxon>Eukaryota</taxon>
        <taxon>Fungi</taxon>
        <taxon>Dikarya</taxon>
        <taxon>Basidiomycota</taxon>
        <taxon>Ustilaginomycotina</taxon>
        <taxon>Exobasidiomycetes</taxon>
        <taxon>Microstromatales</taxon>
        <taxon>Microstromatales incertae sedis</taxon>
        <taxon>Pseudomicrostroma</taxon>
    </lineage>
</organism>
<dbReference type="Gene3D" id="2.60.120.260">
    <property type="entry name" value="Galactose-binding domain-like"/>
    <property type="match status" value="2"/>
</dbReference>
<evidence type="ECO:0000256" key="2">
    <source>
        <dbReference type="ARBA" id="ARBA00011738"/>
    </source>
</evidence>
<evidence type="ECO:0000256" key="6">
    <source>
        <dbReference type="ARBA" id="ARBA00047684"/>
    </source>
</evidence>
<dbReference type="InterPro" id="IPR008979">
    <property type="entry name" value="Galactose-bd-like_sf"/>
</dbReference>
<dbReference type="Pfam" id="PF03561">
    <property type="entry name" value="Allantoicase"/>
    <property type="match status" value="2"/>
</dbReference>
<dbReference type="InterPro" id="IPR024060">
    <property type="entry name" value="Ureidoglycolate_lyase_dom_sf"/>
</dbReference>
<dbReference type="GO" id="GO:0006144">
    <property type="term" value="P:purine nucleobase metabolic process"/>
    <property type="evidence" value="ECO:0007669"/>
    <property type="project" value="UniProtKB-KW"/>
</dbReference>
<dbReference type="InterPro" id="IPR011051">
    <property type="entry name" value="RmlC_Cupin_sf"/>
</dbReference>
<evidence type="ECO:0000313" key="8">
    <source>
        <dbReference type="EMBL" id="PWN20949.1"/>
    </source>
</evidence>
<keyword evidence="3" id="KW-0659">Purine metabolism</keyword>
<protein>
    <submittedName>
        <fullName evidence="8">Allantoicase</fullName>
    </submittedName>
</protein>
<feature type="domain" description="Allantoicase" evidence="7">
    <location>
        <begin position="211"/>
        <end position="359"/>
    </location>
</feature>
<accession>A0A316U6T5</accession>
<dbReference type="GeneID" id="37014104"/>
<dbReference type="PANTHER" id="PTHR12045">
    <property type="entry name" value="ALLANTOICASE"/>
    <property type="match status" value="1"/>
</dbReference>
<dbReference type="SUPFAM" id="SSF51182">
    <property type="entry name" value="RmlC-like cupins"/>
    <property type="match status" value="1"/>
</dbReference>
<comment type="catalytic activity">
    <reaction evidence="6">
        <text>(S)-ureidoglycolate = urea + glyoxylate</text>
        <dbReference type="Rhea" id="RHEA:11304"/>
        <dbReference type="ChEBI" id="CHEBI:16199"/>
        <dbReference type="ChEBI" id="CHEBI:36655"/>
        <dbReference type="ChEBI" id="CHEBI:57296"/>
        <dbReference type="EC" id="4.3.2.3"/>
    </reaction>
</comment>
<dbReference type="CDD" id="cd20298">
    <property type="entry name" value="cupin_UAH"/>
    <property type="match status" value="1"/>
</dbReference>
<dbReference type="GO" id="GO:0004848">
    <property type="term" value="F:ureidoglycolate hydrolase activity"/>
    <property type="evidence" value="ECO:0007669"/>
    <property type="project" value="InterPro"/>
</dbReference>
<comment type="similarity">
    <text evidence="1">Belongs to the allantoicase family.</text>
</comment>
<dbReference type="AlphaFoldDB" id="A0A316U6T5"/>
<evidence type="ECO:0000256" key="5">
    <source>
        <dbReference type="ARBA" id="ARBA00023239"/>
    </source>
</evidence>
<dbReference type="HAMAP" id="MF_00813">
    <property type="entry name" value="Allantoicase"/>
    <property type="match status" value="1"/>
</dbReference>
<reference evidence="8 9" key="1">
    <citation type="journal article" date="2018" name="Mol. Biol. Evol.">
        <title>Broad Genomic Sampling Reveals a Smut Pathogenic Ancestry of the Fungal Clade Ustilaginomycotina.</title>
        <authorList>
            <person name="Kijpornyongpan T."/>
            <person name="Mondo S.J."/>
            <person name="Barry K."/>
            <person name="Sandor L."/>
            <person name="Lee J."/>
            <person name="Lipzen A."/>
            <person name="Pangilinan J."/>
            <person name="LaButti K."/>
            <person name="Hainaut M."/>
            <person name="Henrissat B."/>
            <person name="Grigoriev I.V."/>
            <person name="Spatafora J.W."/>
            <person name="Aime M.C."/>
        </authorList>
    </citation>
    <scope>NUCLEOTIDE SEQUENCE [LARGE SCALE GENOMIC DNA]</scope>
    <source>
        <strain evidence="8 9">MCA 4718</strain>
    </source>
</reference>
<keyword evidence="9" id="KW-1185">Reference proteome</keyword>
<keyword evidence="5" id="KW-0456">Lyase</keyword>
<sequence>MFTALKLEDFHLLENAATEVSSVALGGQALSCSDEWFAPASDLLKVEPAPSLKGQFGPKGALFSGWETRRHNPEPTDWAIIRLGPKAGASIVGFDVDTAHFNGNEAPEVEVFGLRMPAEEEAAGSIPEHTDSRWEPILPRVPCGPSQRHLFSVQHEGIVTHVKLNMIPDGGIARFRVYGNIPPPPVGLGVAESQSPDSRLNSLDLAHSMNGGLVVFTSDQHFGKGPNVLLPGRGHDMGDGWETKRSRTPGHKDWLVIKLGEPGFLDYCEIDTAHFLGNFPASVELHGIDSDSKIPPGAEDEDGASQAGWTQLLERQKTGPGKQHFFKLISGTEKQRFSHIRVTMHPDGGIKRVRIVGRRAAPLANYTEPLPPLSLPGFTDKALPNEPVVASALDSLSQAATAAYNAVASKSGSSSAQSLRVVKAVPLTTASFSPYGQVIAGPPSTSSAPASGSSTTDWPHAIVNQGTAKKYAHQGQIHQSFSLEAQATTNMHLYRCDSLPFSSLPLPLKMLERHRFSSQSFIPLHSPPHQGQYLVVVAHNGEDDKPDLSTLAVFLASGQQGICYLPGIWHLPMTPIAPDNQTTALDYACIVAESTTQPELNCDEEWWTQPSVAVSL</sequence>